<evidence type="ECO:0000313" key="2">
    <source>
        <dbReference type="Proteomes" id="UP001060170"/>
    </source>
</evidence>
<sequence length="83" mass="9106">GIHQQLIYDGDSTFDMYESSLENALGTCVVLPSLESKKHTGNAILPGFDGVRLYAGHHTRRNVQYEDSVGLHVPSDDNESCQA</sequence>
<comment type="caution">
    <text evidence="1">The sequence shown here is derived from an EMBL/GenBank/DDBJ whole genome shotgun (WGS) entry which is preliminary data.</text>
</comment>
<proteinExistence type="predicted"/>
<name>A0ACC0ECM2_9BASI</name>
<organism evidence="1 2">
    <name type="scientific">Puccinia striiformis f. sp. tritici</name>
    <dbReference type="NCBI Taxonomy" id="168172"/>
    <lineage>
        <taxon>Eukaryota</taxon>
        <taxon>Fungi</taxon>
        <taxon>Dikarya</taxon>
        <taxon>Basidiomycota</taxon>
        <taxon>Pucciniomycotina</taxon>
        <taxon>Pucciniomycetes</taxon>
        <taxon>Pucciniales</taxon>
        <taxon>Pucciniaceae</taxon>
        <taxon>Puccinia</taxon>
    </lineage>
</organism>
<feature type="non-terminal residue" evidence="1">
    <location>
        <position position="1"/>
    </location>
</feature>
<accession>A0ACC0ECM2</accession>
<dbReference type="EMBL" id="CM045872">
    <property type="protein sequence ID" value="KAI7949210.1"/>
    <property type="molecule type" value="Genomic_DNA"/>
</dbReference>
<evidence type="ECO:0000313" key="1">
    <source>
        <dbReference type="EMBL" id="KAI7949210.1"/>
    </source>
</evidence>
<reference evidence="2" key="1">
    <citation type="journal article" date="2018" name="BMC Genomics">
        <title>Genomic insights into host adaptation between the wheat stripe rust pathogen (Puccinia striiformis f. sp. tritici) and the barley stripe rust pathogen (Puccinia striiformis f. sp. hordei).</title>
        <authorList>
            <person name="Xia C."/>
            <person name="Wang M."/>
            <person name="Yin C."/>
            <person name="Cornejo O.E."/>
            <person name="Hulbert S.H."/>
            <person name="Chen X."/>
        </authorList>
    </citation>
    <scope>NUCLEOTIDE SEQUENCE [LARGE SCALE GENOMIC DNA]</scope>
    <source>
        <strain evidence="2">93-210</strain>
    </source>
</reference>
<reference evidence="1 2" key="3">
    <citation type="journal article" date="2022" name="Microbiol. Spectr.">
        <title>Folding features and dynamics of 3D genome architecture in plant fungal pathogens.</title>
        <authorList>
            <person name="Xia C."/>
        </authorList>
    </citation>
    <scope>NUCLEOTIDE SEQUENCE [LARGE SCALE GENOMIC DNA]</scope>
    <source>
        <strain evidence="1 2">93-210</strain>
    </source>
</reference>
<gene>
    <name evidence="1" type="ORF">MJO28_008031</name>
</gene>
<keyword evidence="2" id="KW-1185">Reference proteome</keyword>
<protein>
    <submittedName>
        <fullName evidence="1">Uncharacterized protein</fullName>
    </submittedName>
</protein>
<dbReference type="Proteomes" id="UP001060170">
    <property type="component" value="Chromosome 8"/>
</dbReference>
<reference evidence="2" key="2">
    <citation type="journal article" date="2018" name="Mol. Plant Microbe Interact.">
        <title>Genome sequence resources for the wheat stripe rust pathogen (Puccinia striiformis f. sp. tritici) and the barley stripe rust pathogen (Puccinia striiformis f. sp. hordei).</title>
        <authorList>
            <person name="Xia C."/>
            <person name="Wang M."/>
            <person name="Yin C."/>
            <person name="Cornejo O.E."/>
            <person name="Hulbert S.H."/>
            <person name="Chen X."/>
        </authorList>
    </citation>
    <scope>NUCLEOTIDE SEQUENCE [LARGE SCALE GENOMIC DNA]</scope>
    <source>
        <strain evidence="2">93-210</strain>
    </source>
</reference>